<evidence type="ECO:0000313" key="3">
    <source>
        <dbReference type="Proteomes" id="UP001281003"/>
    </source>
</evidence>
<name>A0AAE0UC29_SORBR</name>
<dbReference type="EMBL" id="JAUTDP010000006">
    <property type="protein sequence ID" value="KAK3398676.1"/>
    <property type="molecule type" value="Genomic_DNA"/>
</dbReference>
<feature type="signal peptide" evidence="1">
    <location>
        <begin position="1"/>
        <end position="22"/>
    </location>
</feature>
<proteinExistence type="predicted"/>
<reference evidence="2" key="2">
    <citation type="submission" date="2023-07" db="EMBL/GenBank/DDBJ databases">
        <authorList>
            <consortium name="Lawrence Berkeley National Laboratory"/>
            <person name="Haridas S."/>
            <person name="Hensen N."/>
            <person name="Bonometti L."/>
            <person name="Westerberg I."/>
            <person name="Brannstrom I.O."/>
            <person name="Guillou S."/>
            <person name="Cros-Aarteil S."/>
            <person name="Calhoun S."/>
            <person name="Kuo A."/>
            <person name="Mondo S."/>
            <person name="Pangilinan J."/>
            <person name="Riley R."/>
            <person name="LaButti K."/>
            <person name="Andreopoulos B."/>
            <person name="Lipzen A."/>
            <person name="Chen C."/>
            <person name="Yanf M."/>
            <person name="Daum C."/>
            <person name="Ng V."/>
            <person name="Clum A."/>
            <person name="Steindorff A."/>
            <person name="Ohm R."/>
            <person name="Martin F."/>
            <person name="Silar P."/>
            <person name="Natvig D."/>
            <person name="Lalanne C."/>
            <person name="Gautier V."/>
            <person name="Ament-velasquez S.L."/>
            <person name="Kruys A."/>
            <person name="Hutchinson M.I."/>
            <person name="Powell A.J."/>
            <person name="Barry K."/>
            <person name="Miller A.N."/>
            <person name="Grigoriev I.V."/>
            <person name="Debuchy R."/>
            <person name="Gladieux P."/>
            <person name="Thoren M.H."/>
            <person name="Johannesson H."/>
        </authorList>
    </citation>
    <scope>NUCLEOTIDE SEQUENCE</scope>
    <source>
        <strain evidence="2">FGSC 1904</strain>
    </source>
</reference>
<accession>A0AAE0UC29</accession>
<dbReference type="Proteomes" id="UP001281003">
    <property type="component" value="Unassembled WGS sequence"/>
</dbReference>
<evidence type="ECO:0000256" key="1">
    <source>
        <dbReference type="SAM" id="SignalP"/>
    </source>
</evidence>
<organism evidence="2 3">
    <name type="scientific">Sordaria brevicollis</name>
    <dbReference type="NCBI Taxonomy" id="83679"/>
    <lineage>
        <taxon>Eukaryota</taxon>
        <taxon>Fungi</taxon>
        <taxon>Dikarya</taxon>
        <taxon>Ascomycota</taxon>
        <taxon>Pezizomycotina</taxon>
        <taxon>Sordariomycetes</taxon>
        <taxon>Sordariomycetidae</taxon>
        <taxon>Sordariales</taxon>
        <taxon>Sordariaceae</taxon>
        <taxon>Sordaria</taxon>
    </lineage>
</organism>
<keyword evidence="3" id="KW-1185">Reference proteome</keyword>
<keyword evidence="1" id="KW-0732">Signal</keyword>
<gene>
    <name evidence="2" type="ORF">B0T20DRAFT_411754</name>
</gene>
<sequence length="72" mass="8222">MSSYHGSHLWLFVAAMLSANDTIQVQGLTSCVHCGLHGEWVAASHLCRRTLFWTRLHEVPNFNQQLPSDWQT</sequence>
<evidence type="ECO:0000313" key="2">
    <source>
        <dbReference type="EMBL" id="KAK3398676.1"/>
    </source>
</evidence>
<protein>
    <recommendedName>
        <fullName evidence="4">Secreted protein</fullName>
    </recommendedName>
</protein>
<evidence type="ECO:0008006" key="4">
    <source>
        <dbReference type="Google" id="ProtNLM"/>
    </source>
</evidence>
<dbReference type="AlphaFoldDB" id="A0AAE0UC29"/>
<reference evidence="2" key="1">
    <citation type="journal article" date="2023" name="Mol. Phylogenet. Evol.">
        <title>Genome-scale phylogeny and comparative genomics of the fungal order Sordariales.</title>
        <authorList>
            <person name="Hensen N."/>
            <person name="Bonometti L."/>
            <person name="Westerberg I."/>
            <person name="Brannstrom I.O."/>
            <person name="Guillou S."/>
            <person name="Cros-Aarteil S."/>
            <person name="Calhoun S."/>
            <person name="Haridas S."/>
            <person name="Kuo A."/>
            <person name="Mondo S."/>
            <person name="Pangilinan J."/>
            <person name="Riley R."/>
            <person name="LaButti K."/>
            <person name="Andreopoulos B."/>
            <person name="Lipzen A."/>
            <person name="Chen C."/>
            <person name="Yan M."/>
            <person name="Daum C."/>
            <person name="Ng V."/>
            <person name="Clum A."/>
            <person name="Steindorff A."/>
            <person name="Ohm R.A."/>
            <person name="Martin F."/>
            <person name="Silar P."/>
            <person name="Natvig D.O."/>
            <person name="Lalanne C."/>
            <person name="Gautier V."/>
            <person name="Ament-Velasquez S.L."/>
            <person name="Kruys A."/>
            <person name="Hutchinson M.I."/>
            <person name="Powell A.J."/>
            <person name="Barry K."/>
            <person name="Miller A.N."/>
            <person name="Grigoriev I.V."/>
            <person name="Debuchy R."/>
            <person name="Gladieux P."/>
            <person name="Hiltunen Thoren M."/>
            <person name="Johannesson H."/>
        </authorList>
    </citation>
    <scope>NUCLEOTIDE SEQUENCE</scope>
    <source>
        <strain evidence="2">FGSC 1904</strain>
    </source>
</reference>
<comment type="caution">
    <text evidence="2">The sequence shown here is derived from an EMBL/GenBank/DDBJ whole genome shotgun (WGS) entry which is preliminary data.</text>
</comment>
<feature type="chain" id="PRO_5041941835" description="Secreted protein" evidence="1">
    <location>
        <begin position="23"/>
        <end position="72"/>
    </location>
</feature>